<feature type="domain" description="C2H2-type" evidence="14">
    <location>
        <begin position="1821"/>
        <end position="1848"/>
    </location>
</feature>
<keyword evidence="12" id="KW-0175">Coiled coil</keyword>
<dbReference type="PANTHER" id="PTHR24384">
    <property type="entry name" value="FINGER PUTATIVE TRANSCRIPTION FACTOR FAMILY-RELATED"/>
    <property type="match status" value="1"/>
</dbReference>
<dbReference type="Gene3D" id="3.30.160.60">
    <property type="entry name" value="Classic Zinc Finger"/>
    <property type="match status" value="12"/>
</dbReference>
<comment type="similarity">
    <text evidence="2">Belongs to the krueppel C2H2-type zinc-finger protein family.</text>
</comment>
<dbReference type="InterPro" id="IPR050752">
    <property type="entry name" value="C2H2-ZF_domain"/>
</dbReference>
<keyword evidence="10" id="KW-0539">Nucleus</keyword>
<keyword evidence="7" id="KW-0805">Transcription regulation</keyword>
<feature type="compositionally biased region" description="Polar residues" evidence="13">
    <location>
        <begin position="1064"/>
        <end position="1081"/>
    </location>
</feature>
<feature type="compositionally biased region" description="Polar residues" evidence="13">
    <location>
        <begin position="335"/>
        <end position="347"/>
    </location>
</feature>
<evidence type="ECO:0000313" key="15">
    <source>
        <dbReference type="EMBL" id="AWO96830.1"/>
    </source>
</evidence>
<keyword evidence="5 11" id="KW-0863">Zinc-finger</keyword>
<feature type="domain" description="C2H2-type" evidence="14">
    <location>
        <begin position="2209"/>
        <end position="2231"/>
    </location>
</feature>
<evidence type="ECO:0000256" key="8">
    <source>
        <dbReference type="ARBA" id="ARBA00023125"/>
    </source>
</evidence>
<feature type="region of interest" description="Disordered" evidence="13">
    <location>
        <begin position="2302"/>
        <end position="2330"/>
    </location>
</feature>
<dbReference type="InterPro" id="IPR013087">
    <property type="entry name" value="Znf_C2H2_type"/>
</dbReference>
<sequence length="2422" mass="272988">MLFQNKTTSDLSSEKGENLPKNNAIMKLLASAYMRRFSPRQFQNNNDNTVTPKKEVVPVEITPGAKTEVSSNNDLSVSKLRRLLAKPGIKTKAPSISRILESSKKRVVSLTKTFSPVVVLETRHKLIDPVGNGTCGRYQCGRCRRVFQNLDKLTEHHFLHKKERIKCCRRCKQLIIGRLPLPDNHVCPQLGNKTIQPSSSFKNKLPFAQKMVPFHRLNNTKRVFFCPLCKHSYARRWNLKMHKCQGSALSQQANPPIQKMLVLKSSGAAKTDTEVKAGSQFPKSIAVGTEVTGRIKVEVTSPNLDVSAVSQLAWTPPAKNFSPFYPKPSVVEQQQDASLSGISLQQGEENSWDSAADDSDNENEGQWTMPLDDEIEVLSSEGKADKDRGANSSVSIKHVETTPASLRYFVRDGVKRYPCNRCQKTYSRPSTLRRHLRLCGFRPFGFGTGAQSGSLGAIPQNANNMTPMFACFICGRKFNRKDNMMVHSKRCQFQRTMPDVDRGTVQQSLTGSASDCQNPSSNEEDGSNWGIMSLPSVLPRRVTCECGLGFTSPRLLLEHLQKHAQESYTCPTCGETVSSWADYEVHLQIHMHPHHQLLKGVQPQRSQPLLLRFQQQPPKQQPPQPVHQSPQKQPRPEQLPNFTKKQPRIVCIRCGNTFSSRCSLRRHISWNRCKGARVANPTTNPPRAYHCSHCNSDFPNSISLIFHQRSGACKPAIKPVRCPVCLRWFSTVDSLQKHLLTHKRSDSYRCDVCQGKSLLEGPTSSANTSMPSLIMEGGRQQLQNVLEDGLGRDLMAAGRFCFSCEQIFSDRKSREEHLCAATSYICSCGTEFTKYKDMLEHSTTHEPGHQVLDHETIRKRRIEKRIEEEEQLNRLQTGEVVWKAPKSNNVPSNCLPVKPMLQVSMTSASMQPAKTSEVPVSYPSVLQTSFSQNSVTSASKSSSPQNPVTSAADMQNIFGSVGAPTVDLWTLYQPVVLLQSLHMLNNNNGPYSCGKCDQGFLTKISLISHHSSHHTDKISGCVGCGLLLSSRKVVPRFHVCSSNKTAKKFRIITARPVGFKRPNEASTESPNNSAQVPQVTSSIQLKRQNPIVDGKGIRTPCVISNLQLKKQNIRGYNISNRGRRVTPPLQSKIWNPNVSRPYVSIASKMRVPNLSTSTNYSRWLPLNPSVQSKMSTYSAAGKPTQMSPTSHPFMCRVCHLPFETPQLLQRHKCIRAREFMAQHARGGRQQYKVRRTMPVASSVPVRMDGDMKINQMVAVGLDRGQDAVVSDDDCYIVESGPDKPAEMIYQISEDKRCTEEDVDSSCREEMKATELRDTARESNSSWNQESDDHVHLETGGEINIPSQVGMEEKPQVAPAIVCSSTIDSHKQLMEVHKTRGRRRKRKSRLTKDKNDPDTTDLRAVQHKEISTTIPLSTCYENHNSGDLPNTVHNPSINNSYAVSEMKAEEGVPLLPKRRRRTRKAEIPAASAHVSNNGLARRLRSSAEQRPWTQDEHTESDNKVDAKQPEPTPPESSNESNLQGVKRRRSKLADRQVPAKVSRLETSQVASAVLSDDNSCGVRTERDKQVELKTEKEEAYADGKECQVSPQSRKRKEQQTERKEVTLPQRKLRSHAAAEPEVIPSEDLNFASSSQSHETEIKQSVDTDKSSKSRPDSPKNSDLNNTQPPSIDVVTSSEETPKPAGMPLAVKTENIEVELDHLNPVSESNSPNSLQHKTTVKSEGPNSQRNTFRRKRGGKRRRRINNRLIQRETLVEGHDGNTDTQQKADCGDEDKEADADANVIYTKRGGKTLLKCGYCSRTFKFLSQFVIHQRIHTGERPFKCPECGKGFSKNSNLNLHLRTHRKSNIYQKCPFCKIKFSCSEYTAHMKLHAHWLAHESVKSKSEKRSRESDIVISQALHTPVTPEKRQRKVCQYCGKLFPFQSALIRHVRVHTGEKPYKCDICGKAFGQAYFLRVHELTHWSVKRYNCTRCEKSFTHYSNAKNHTCRPTVGTDDSQPNRSARPSLTYTCHICKNVFDHLQEFNSHMKAHTGAKLYRCLYCDKLFGVMSEFDIHRNQCKEKNASSSAVKEEERLSLIQYSVPALRCSPGHNSASPLTAANCETQKKPSQTVRKRRVAKRKKPFQSTVAAPHHLSHVVSTLNKLDNRSDPRKYLCPNCGRLFRHMGRLRAHMLTHPPGQSYTCTCCGKTLENWKKLWHHQRIHRQRRGRFTCPQCGRGFRFVEPYKEHMSEHPEVEWVQGRPKKVFLPYQCDRCRCSFKTLDLLFNHQLCHSASQDTHKDSAFDLSIDDYSTQANKSRFTYTNNHIATTTRPESEESNSLSRTISKYPDPVPQELPLVPVISFIQNQDLDSGQTSPRPSSTHVGNPLEQPIAPLRNVKRCATQNASTRNDDSADGIQCAVCGNAYPAISDLYQHYLQHARGQL</sequence>
<feature type="compositionally biased region" description="Basic and acidic residues" evidence="13">
    <location>
        <begin position="1492"/>
        <end position="1507"/>
    </location>
</feature>
<feature type="domain" description="C2H2-type" evidence="14">
    <location>
        <begin position="689"/>
        <end position="719"/>
    </location>
</feature>
<feature type="region of interest" description="Disordered" evidence="13">
    <location>
        <begin position="1309"/>
        <end position="1333"/>
    </location>
</feature>
<feature type="region of interest" description="Disordered" evidence="13">
    <location>
        <begin position="1702"/>
        <end position="1744"/>
    </location>
</feature>
<evidence type="ECO:0000256" key="5">
    <source>
        <dbReference type="ARBA" id="ARBA00022771"/>
    </source>
</evidence>
<dbReference type="InterPro" id="IPR036236">
    <property type="entry name" value="Znf_C2H2_sf"/>
</dbReference>
<feature type="region of interest" description="Disordered" evidence="13">
    <location>
        <begin position="2102"/>
        <end position="2125"/>
    </location>
</feature>
<feature type="coiled-coil region" evidence="12">
    <location>
        <begin position="852"/>
        <end position="879"/>
    </location>
</feature>
<feature type="domain" description="C2H2-type" evidence="14">
    <location>
        <begin position="138"/>
        <end position="165"/>
    </location>
</feature>
<feature type="compositionally biased region" description="Basic and acidic residues" evidence="13">
    <location>
        <begin position="1636"/>
        <end position="1658"/>
    </location>
</feature>
<evidence type="ECO:0000256" key="11">
    <source>
        <dbReference type="PROSITE-ProRule" id="PRU00042"/>
    </source>
</evidence>
<feature type="region of interest" description="Disordered" evidence="13">
    <location>
        <begin position="502"/>
        <end position="528"/>
    </location>
</feature>
<evidence type="ECO:0000256" key="3">
    <source>
        <dbReference type="ARBA" id="ARBA00022723"/>
    </source>
</evidence>
<feature type="compositionally biased region" description="Polar residues" evidence="13">
    <location>
        <begin position="1704"/>
        <end position="1716"/>
    </location>
</feature>
<dbReference type="FunFam" id="3.30.160.60:FF:002343">
    <property type="entry name" value="Zinc finger protein 33A"/>
    <property type="match status" value="1"/>
</dbReference>
<feature type="domain" description="C2H2-type" evidence="14">
    <location>
        <begin position="1911"/>
        <end position="1938"/>
    </location>
</feature>
<feature type="region of interest" description="Disordered" evidence="13">
    <location>
        <begin position="1060"/>
        <end position="1081"/>
    </location>
</feature>
<evidence type="ECO:0000313" key="16">
    <source>
        <dbReference type="Proteomes" id="UP000246464"/>
    </source>
</evidence>
<evidence type="ECO:0000259" key="14">
    <source>
        <dbReference type="PROSITE" id="PS50157"/>
    </source>
</evidence>
<dbReference type="Pfam" id="PF00096">
    <property type="entry name" value="zf-C2H2"/>
    <property type="match status" value="6"/>
</dbReference>
<feature type="region of interest" description="Disordered" evidence="13">
    <location>
        <begin position="1754"/>
        <end position="1773"/>
    </location>
</feature>
<feature type="compositionally biased region" description="Polar residues" evidence="13">
    <location>
        <begin position="1662"/>
        <end position="1677"/>
    </location>
</feature>
<feature type="domain" description="C2H2-type" evidence="14">
    <location>
        <begin position="2248"/>
        <end position="2275"/>
    </location>
</feature>
<comment type="subcellular location">
    <subcellularLocation>
        <location evidence="1">Nucleus</location>
    </subcellularLocation>
</comment>
<name>A0A2U9AYX1_SCOMX</name>
<evidence type="ECO:0000256" key="1">
    <source>
        <dbReference type="ARBA" id="ARBA00004123"/>
    </source>
</evidence>
<feature type="compositionally biased region" description="Basic residues" evidence="13">
    <location>
        <begin position="1730"/>
        <end position="1744"/>
    </location>
</feature>
<dbReference type="GO" id="GO:0000978">
    <property type="term" value="F:RNA polymerase II cis-regulatory region sequence-specific DNA binding"/>
    <property type="evidence" value="ECO:0007669"/>
    <property type="project" value="TreeGrafter"/>
</dbReference>
<feature type="domain" description="C2H2-type" evidence="14">
    <location>
        <begin position="1939"/>
        <end position="1966"/>
    </location>
</feature>
<keyword evidence="9" id="KW-0804">Transcription</keyword>
<keyword evidence="16" id="KW-1185">Reference proteome</keyword>
<feature type="compositionally biased region" description="Basic and acidic residues" evidence="13">
    <location>
        <begin position="1389"/>
        <end position="1399"/>
    </location>
</feature>
<dbReference type="FunFam" id="3.30.160.60:FF:001442">
    <property type="entry name" value="zinc finger protein 696"/>
    <property type="match status" value="1"/>
</dbReference>
<evidence type="ECO:0000256" key="6">
    <source>
        <dbReference type="ARBA" id="ARBA00022833"/>
    </source>
</evidence>
<dbReference type="PROSITE" id="PS50157">
    <property type="entry name" value="ZINC_FINGER_C2H2_2"/>
    <property type="match status" value="17"/>
</dbReference>
<feature type="domain" description="C2H2-type" evidence="14">
    <location>
        <begin position="469"/>
        <end position="498"/>
    </location>
</feature>
<feature type="domain" description="C2H2-type" evidence="14">
    <location>
        <begin position="991"/>
        <end position="1018"/>
    </location>
</feature>
<keyword evidence="8" id="KW-0238">DNA-binding</keyword>
<reference evidence="15 16" key="1">
    <citation type="submission" date="2017-12" db="EMBL/GenBank/DDBJ databases">
        <title>Integrating genomic resources of turbot (Scophthalmus maximus) in depth evaluation of genetic and physical mapping variation across individuals.</title>
        <authorList>
            <person name="Martinez P."/>
        </authorList>
    </citation>
    <scope>NUCLEOTIDE SEQUENCE [LARGE SCALE GENOMIC DNA]</scope>
</reference>
<evidence type="ECO:0000256" key="4">
    <source>
        <dbReference type="ARBA" id="ARBA00022737"/>
    </source>
</evidence>
<dbReference type="PROSITE" id="PS00028">
    <property type="entry name" value="ZINC_FINGER_C2H2_1"/>
    <property type="match status" value="13"/>
</dbReference>
<feature type="compositionally biased region" description="Polar residues" evidence="13">
    <location>
        <begin position="2302"/>
        <end position="2323"/>
    </location>
</feature>
<feature type="domain" description="C2H2-type" evidence="14">
    <location>
        <begin position="568"/>
        <end position="590"/>
    </location>
</feature>
<organism evidence="15 16">
    <name type="scientific">Scophthalmus maximus</name>
    <name type="common">Turbot</name>
    <name type="synonym">Psetta maxima</name>
    <dbReference type="NCBI Taxonomy" id="52904"/>
    <lineage>
        <taxon>Eukaryota</taxon>
        <taxon>Metazoa</taxon>
        <taxon>Chordata</taxon>
        <taxon>Craniata</taxon>
        <taxon>Vertebrata</taxon>
        <taxon>Euteleostomi</taxon>
        <taxon>Actinopterygii</taxon>
        <taxon>Neopterygii</taxon>
        <taxon>Teleostei</taxon>
        <taxon>Neoteleostei</taxon>
        <taxon>Acanthomorphata</taxon>
        <taxon>Carangaria</taxon>
        <taxon>Pleuronectiformes</taxon>
        <taxon>Pleuronectoidei</taxon>
        <taxon>Scophthalmidae</taxon>
        <taxon>Scophthalmus</taxon>
    </lineage>
</organism>
<dbReference type="FunFam" id="3.30.160.60:FF:001818">
    <property type="entry name" value="GDNF-inducible zinc finger protein 1 isoform X1"/>
    <property type="match status" value="1"/>
</dbReference>
<feature type="region of interest" description="Disordered" evidence="13">
    <location>
        <begin position="1375"/>
        <end position="1399"/>
    </location>
</feature>
<feature type="compositionally biased region" description="Basic and acidic residues" evidence="13">
    <location>
        <begin position="1562"/>
        <end position="1584"/>
    </location>
</feature>
<proteinExistence type="inferred from homology"/>
<feature type="compositionally biased region" description="Polar residues" evidence="13">
    <location>
        <begin position="2347"/>
        <end position="2362"/>
    </location>
</feature>
<accession>A0A2U9AYX1</accession>
<feature type="region of interest" description="Disordered" evidence="13">
    <location>
        <begin position="2347"/>
        <end position="2370"/>
    </location>
</feature>
<keyword evidence="6" id="KW-0862">Zinc</keyword>
<feature type="region of interest" description="Disordered" evidence="13">
    <location>
        <begin position="615"/>
        <end position="640"/>
    </location>
</feature>
<protein>
    <submittedName>
        <fullName evidence="15">Putative zinc finger protein 184-like</fullName>
    </submittedName>
</protein>
<dbReference type="GO" id="GO:0008270">
    <property type="term" value="F:zinc ion binding"/>
    <property type="evidence" value="ECO:0007669"/>
    <property type="project" value="UniProtKB-KW"/>
</dbReference>
<feature type="domain" description="C2H2-type" evidence="14">
    <location>
        <begin position="417"/>
        <end position="438"/>
    </location>
</feature>
<evidence type="ECO:0000256" key="10">
    <source>
        <dbReference type="ARBA" id="ARBA00023242"/>
    </source>
</evidence>
<feature type="compositionally biased region" description="Basic residues" evidence="13">
    <location>
        <begin position="1378"/>
        <end position="1388"/>
    </location>
</feature>
<dbReference type="GO" id="GO:0000981">
    <property type="term" value="F:DNA-binding transcription factor activity, RNA polymerase II-specific"/>
    <property type="evidence" value="ECO:0007669"/>
    <property type="project" value="TreeGrafter"/>
</dbReference>
<evidence type="ECO:0000256" key="2">
    <source>
        <dbReference type="ARBA" id="ARBA00006991"/>
    </source>
</evidence>
<feature type="compositionally biased region" description="Basic residues" evidence="13">
    <location>
        <begin position="2111"/>
        <end position="2122"/>
    </location>
</feature>
<evidence type="ECO:0000256" key="7">
    <source>
        <dbReference type="ARBA" id="ARBA00023015"/>
    </source>
</evidence>
<feature type="compositionally biased region" description="Basic and acidic residues" evidence="13">
    <location>
        <begin position="1309"/>
        <end position="1320"/>
    </location>
</feature>
<feature type="domain" description="C2H2-type" evidence="14">
    <location>
        <begin position="1967"/>
        <end position="1985"/>
    </location>
</feature>
<feature type="domain" description="C2H2-type" evidence="14">
    <location>
        <begin position="2180"/>
        <end position="2207"/>
    </location>
</feature>
<feature type="domain" description="C2H2-type" evidence="14">
    <location>
        <begin position="1793"/>
        <end position="1820"/>
    </location>
</feature>
<feature type="compositionally biased region" description="Polar residues" evidence="13">
    <location>
        <begin position="504"/>
        <end position="521"/>
    </location>
</feature>
<feature type="domain" description="C2H2-type" evidence="14">
    <location>
        <begin position="720"/>
        <end position="747"/>
    </location>
</feature>
<evidence type="ECO:0000256" key="12">
    <source>
        <dbReference type="SAM" id="Coils"/>
    </source>
</evidence>
<feature type="region of interest" description="Disordered" evidence="13">
    <location>
        <begin position="335"/>
        <end position="369"/>
    </location>
</feature>
<feature type="region of interest" description="Disordered" evidence="13">
    <location>
        <begin position="1445"/>
        <end position="1686"/>
    </location>
</feature>
<dbReference type="EMBL" id="CP026243">
    <property type="protein sequence ID" value="AWO96830.1"/>
    <property type="molecule type" value="Genomic_DNA"/>
</dbReference>
<dbReference type="SMART" id="SM00355">
    <property type="entry name" value="ZnF_C2H2"/>
    <property type="match status" value="24"/>
</dbReference>
<dbReference type="Proteomes" id="UP000246464">
    <property type="component" value="Chromosome 1"/>
</dbReference>
<keyword evidence="4" id="KW-0677">Repeat</keyword>
<gene>
    <name evidence="15" type="ORF">SMAX5B_011901</name>
</gene>
<dbReference type="GO" id="GO:0005634">
    <property type="term" value="C:nucleus"/>
    <property type="evidence" value="ECO:0007669"/>
    <property type="project" value="UniProtKB-SubCell"/>
</dbReference>
<dbReference type="SUPFAM" id="SSF57667">
    <property type="entry name" value="beta-beta-alpha zinc fingers"/>
    <property type="match status" value="10"/>
</dbReference>
<dbReference type="Pfam" id="PF13894">
    <property type="entry name" value="zf-C2H2_4"/>
    <property type="match status" value="1"/>
</dbReference>
<dbReference type="PANTHER" id="PTHR24384:SF189">
    <property type="entry name" value="C2H2-TYPE DOMAIN-CONTAINING PROTEIN-RELATED"/>
    <property type="match status" value="1"/>
</dbReference>
<feature type="domain" description="C2H2-type" evidence="14">
    <location>
        <begin position="2008"/>
        <end position="2035"/>
    </location>
</feature>
<keyword evidence="3" id="KW-0479">Metal-binding</keyword>
<evidence type="ECO:0000256" key="9">
    <source>
        <dbReference type="ARBA" id="ARBA00023163"/>
    </source>
</evidence>
<evidence type="ECO:0000256" key="13">
    <source>
        <dbReference type="SAM" id="MobiDB-lite"/>
    </source>
</evidence>
<feature type="domain" description="C2H2-type" evidence="14">
    <location>
        <begin position="2152"/>
        <end position="2179"/>
    </location>
</feature>